<reference evidence="4 5" key="1">
    <citation type="submission" date="2020-08" db="EMBL/GenBank/DDBJ databases">
        <title>Genomic Encyclopedia of Type Strains, Phase IV (KMG-V): Genome sequencing to study the core and pangenomes of soil and plant-associated prokaryotes.</title>
        <authorList>
            <person name="Whitman W."/>
        </authorList>
    </citation>
    <scope>NUCLEOTIDE SEQUENCE [LARGE SCALE GENOMIC DNA]</scope>
    <source>
        <strain evidence="4 5">M2T3</strain>
    </source>
</reference>
<evidence type="ECO:0000313" key="4">
    <source>
        <dbReference type="EMBL" id="MBB6502513.1"/>
    </source>
</evidence>
<dbReference type="InterPro" id="IPR000182">
    <property type="entry name" value="GNAT_dom"/>
</dbReference>
<dbReference type="InterPro" id="IPR013653">
    <property type="entry name" value="GCN5-like_dom"/>
</dbReference>
<dbReference type="RefSeq" id="WP_184628763.1">
    <property type="nucleotide sequence ID" value="NZ_JACHCC010000014.1"/>
</dbReference>
<dbReference type="PANTHER" id="PTHR43420:SF3">
    <property type="entry name" value="N-ACETYLTRANSFERASE DOMAIN-CONTAINING PROTEIN"/>
    <property type="match status" value="1"/>
</dbReference>
<evidence type="ECO:0000256" key="2">
    <source>
        <dbReference type="ARBA" id="ARBA00023315"/>
    </source>
</evidence>
<gene>
    <name evidence="4" type="ORF">HDF25_004696</name>
</gene>
<feature type="domain" description="N-acetyltransferase" evidence="3">
    <location>
        <begin position="99"/>
        <end position="229"/>
    </location>
</feature>
<dbReference type="PANTHER" id="PTHR43420">
    <property type="entry name" value="ACETYLTRANSFERASE"/>
    <property type="match status" value="1"/>
</dbReference>
<dbReference type="GO" id="GO:0016747">
    <property type="term" value="F:acyltransferase activity, transferring groups other than amino-acyl groups"/>
    <property type="evidence" value="ECO:0007669"/>
    <property type="project" value="InterPro"/>
</dbReference>
<sequence>MDHILDNPAWNALISGNQELSNGIEDVKYFNKEVSPFVGLKENSISNFHQLYELIQHDSPVAFVNAAETQIPDCWKVLHLVSAYQMVYNQITVPANVNMDLISLKEENVPEMLALTQLTKPGPFAKKTIEMGHYQGIFEDGKLVAMAGQRLHPSPYAEISAVCTHPEYLGKGYAKQLLLSQVHRIKAKSEIPFLHVRHDNERAIQVYESLGFSTRKEVYFYFLQKEKMG</sequence>
<protein>
    <submittedName>
        <fullName evidence="4">Putative GNAT family acetyltransferase</fullName>
    </submittedName>
</protein>
<evidence type="ECO:0000313" key="5">
    <source>
        <dbReference type="Proteomes" id="UP000521017"/>
    </source>
</evidence>
<dbReference type="EMBL" id="JACHCC010000014">
    <property type="protein sequence ID" value="MBB6502513.1"/>
    <property type="molecule type" value="Genomic_DNA"/>
</dbReference>
<name>A0A7X0J7H4_9SPHI</name>
<comment type="caution">
    <text evidence="4">The sequence shown here is derived from an EMBL/GenBank/DDBJ whole genome shotgun (WGS) entry which is preliminary data.</text>
</comment>
<accession>A0A7X0J7H4</accession>
<dbReference type="CDD" id="cd04301">
    <property type="entry name" value="NAT_SF"/>
    <property type="match status" value="1"/>
</dbReference>
<proteinExistence type="predicted"/>
<dbReference type="PROSITE" id="PS51186">
    <property type="entry name" value="GNAT"/>
    <property type="match status" value="1"/>
</dbReference>
<dbReference type="Gene3D" id="3.40.630.30">
    <property type="match status" value="1"/>
</dbReference>
<dbReference type="SUPFAM" id="SSF55729">
    <property type="entry name" value="Acyl-CoA N-acyltransferases (Nat)"/>
    <property type="match status" value="1"/>
</dbReference>
<organism evidence="4 5">
    <name type="scientific">Pedobacter cryoconitis</name>
    <dbReference type="NCBI Taxonomy" id="188932"/>
    <lineage>
        <taxon>Bacteria</taxon>
        <taxon>Pseudomonadati</taxon>
        <taxon>Bacteroidota</taxon>
        <taxon>Sphingobacteriia</taxon>
        <taxon>Sphingobacteriales</taxon>
        <taxon>Sphingobacteriaceae</taxon>
        <taxon>Pedobacter</taxon>
    </lineage>
</organism>
<keyword evidence="1 4" id="KW-0808">Transferase</keyword>
<keyword evidence="2" id="KW-0012">Acyltransferase</keyword>
<dbReference type="InterPro" id="IPR050680">
    <property type="entry name" value="YpeA/RimI_acetyltransf"/>
</dbReference>
<dbReference type="InterPro" id="IPR016181">
    <property type="entry name" value="Acyl_CoA_acyltransferase"/>
</dbReference>
<dbReference type="Proteomes" id="UP000521017">
    <property type="component" value="Unassembled WGS sequence"/>
</dbReference>
<evidence type="ECO:0000256" key="1">
    <source>
        <dbReference type="ARBA" id="ARBA00022679"/>
    </source>
</evidence>
<dbReference type="Pfam" id="PF08445">
    <property type="entry name" value="FR47"/>
    <property type="match status" value="1"/>
</dbReference>
<evidence type="ECO:0000259" key="3">
    <source>
        <dbReference type="PROSITE" id="PS51186"/>
    </source>
</evidence>
<dbReference type="AlphaFoldDB" id="A0A7X0J7H4"/>